<evidence type="ECO:0000256" key="8">
    <source>
        <dbReference type="ARBA" id="ARBA00022989"/>
    </source>
</evidence>
<evidence type="ECO:0000256" key="10">
    <source>
        <dbReference type="ARBA" id="ARBA00023128"/>
    </source>
</evidence>
<gene>
    <name evidence="14" type="primary">atp8</name>
</gene>
<comment type="subunit">
    <text evidence="3">F-type ATPases have 2 components, CF(1) - the catalytic core - and CF(0) - the membrane proton channel.</text>
</comment>
<keyword evidence="8 13" id="KW-1133">Transmembrane helix</keyword>
<comment type="subcellular location">
    <subcellularLocation>
        <location evidence="1 12">Mitochondrion membrane</location>
        <topology evidence="1 12">Single-pass membrane protein</topology>
    </subcellularLocation>
</comment>
<keyword evidence="4 12" id="KW-0813">Transport</keyword>
<evidence type="ECO:0000256" key="1">
    <source>
        <dbReference type="ARBA" id="ARBA00004304"/>
    </source>
</evidence>
<dbReference type="EMBL" id="MG882165">
    <property type="protein sequence ID" value="AVN67594.1"/>
    <property type="molecule type" value="Genomic_DNA"/>
</dbReference>
<evidence type="ECO:0000256" key="4">
    <source>
        <dbReference type="ARBA" id="ARBA00022448"/>
    </source>
</evidence>
<dbReference type="Pfam" id="PF00895">
    <property type="entry name" value="ATP-synt_8"/>
    <property type="match status" value="1"/>
</dbReference>
<evidence type="ECO:0000313" key="14">
    <source>
        <dbReference type="EMBL" id="AVN67594.1"/>
    </source>
</evidence>
<name>A0A2P1H7T8_9NEOP</name>
<evidence type="ECO:0000256" key="12">
    <source>
        <dbReference type="RuleBase" id="RU003661"/>
    </source>
</evidence>
<evidence type="ECO:0000256" key="7">
    <source>
        <dbReference type="ARBA" id="ARBA00022781"/>
    </source>
</evidence>
<evidence type="ECO:0000256" key="11">
    <source>
        <dbReference type="ARBA" id="ARBA00023136"/>
    </source>
</evidence>
<dbReference type="GO" id="GO:0031966">
    <property type="term" value="C:mitochondrial membrane"/>
    <property type="evidence" value="ECO:0007669"/>
    <property type="project" value="UniProtKB-SubCell"/>
</dbReference>
<keyword evidence="11 13" id="KW-0472">Membrane</keyword>
<dbReference type="GO" id="GO:0015986">
    <property type="term" value="P:proton motive force-driven ATP synthesis"/>
    <property type="evidence" value="ECO:0007669"/>
    <property type="project" value="InterPro"/>
</dbReference>
<keyword evidence="6 12" id="KW-0812">Transmembrane</keyword>
<proteinExistence type="inferred from homology"/>
<geneLocation type="mitochondrion" evidence="14"/>
<evidence type="ECO:0000256" key="3">
    <source>
        <dbReference type="ARBA" id="ARBA00011291"/>
    </source>
</evidence>
<evidence type="ECO:0000256" key="6">
    <source>
        <dbReference type="ARBA" id="ARBA00022692"/>
    </source>
</evidence>
<dbReference type="AlphaFoldDB" id="A0A2P1H7T8"/>
<sequence>MPQMMPLSWLTLYMFFSMTLLLFSFMNYYSYIPKNYSINNNNNKKMIQMHWKW</sequence>
<keyword evidence="5 12" id="KW-0138">CF(0)</keyword>
<dbReference type="InterPro" id="IPR001421">
    <property type="entry name" value="ATP8_metazoa"/>
</dbReference>
<dbReference type="GO" id="GO:0045259">
    <property type="term" value="C:proton-transporting ATP synthase complex"/>
    <property type="evidence" value="ECO:0007669"/>
    <property type="project" value="UniProtKB-KW"/>
</dbReference>
<comment type="similarity">
    <text evidence="2 12">Belongs to the ATPase protein 8 family.</text>
</comment>
<evidence type="ECO:0000256" key="13">
    <source>
        <dbReference type="SAM" id="Phobius"/>
    </source>
</evidence>
<accession>A0A2P1H7T8</accession>
<keyword evidence="9 12" id="KW-0406">Ion transport</keyword>
<protein>
    <recommendedName>
        <fullName evidence="12">ATP synthase complex subunit 8</fullName>
    </recommendedName>
</protein>
<feature type="transmembrane region" description="Helical" evidence="13">
    <location>
        <begin position="12"/>
        <end position="31"/>
    </location>
</feature>
<organism evidence="14">
    <name type="scientific">Anallacta methanoides</name>
    <dbReference type="NCBI Taxonomy" id="1661865"/>
    <lineage>
        <taxon>Eukaryota</taxon>
        <taxon>Metazoa</taxon>
        <taxon>Ecdysozoa</taxon>
        <taxon>Arthropoda</taxon>
        <taxon>Hexapoda</taxon>
        <taxon>Insecta</taxon>
        <taxon>Pterygota</taxon>
        <taxon>Neoptera</taxon>
        <taxon>Polyneoptera</taxon>
        <taxon>Dictyoptera</taxon>
        <taxon>Blattodea</taxon>
        <taxon>Blaberoidea</taxon>
        <taxon>Blattellidae</taxon>
        <taxon>Anallacta</taxon>
    </lineage>
</organism>
<reference evidence="14" key="1">
    <citation type="journal article" date="2018" name="Mol. Biol. Evol.">
        <title>Transoceanic dispersal and plate tectonics shaped global cockroach distributions: evidence from mitochondrial phylogenomics.</title>
        <authorList>
            <person name="Bourguignon T."/>
            <person name="Qian T."/>
            <person name="Ho S.Y.W."/>
            <person name="Juna F."/>
            <person name="Wang Z."/>
            <person name="Arab D.A."/>
            <person name="Cameron S.L."/>
            <person name="Walker J."/>
            <person name="Rentz D."/>
            <person name="Evans T.A."/>
            <person name="Lo N."/>
        </authorList>
    </citation>
    <scope>NUCLEOTIDE SEQUENCE</scope>
</reference>
<evidence type="ECO:0000256" key="5">
    <source>
        <dbReference type="ARBA" id="ARBA00022547"/>
    </source>
</evidence>
<evidence type="ECO:0000256" key="2">
    <source>
        <dbReference type="ARBA" id="ARBA00008892"/>
    </source>
</evidence>
<evidence type="ECO:0000256" key="9">
    <source>
        <dbReference type="ARBA" id="ARBA00023065"/>
    </source>
</evidence>
<dbReference type="GO" id="GO:0015078">
    <property type="term" value="F:proton transmembrane transporter activity"/>
    <property type="evidence" value="ECO:0007669"/>
    <property type="project" value="InterPro"/>
</dbReference>
<keyword evidence="7 12" id="KW-0375">Hydrogen ion transport</keyword>
<keyword evidence="10 12" id="KW-0496">Mitochondrion</keyword>